<feature type="compositionally biased region" description="Polar residues" evidence="3">
    <location>
        <begin position="160"/>
        <end position="176"/>
    </location>
</feature>
<sequence>MSSAPSGLPWSTVDAALRATHALHQMEQACLIAVSGTQAVYLRVSGPIPELVAGLRVPRARCLPARMLDGAAAAGSRADQDPALADTVEVERFGVHSHVSMPLVGPDGAVLGIITGLDRSSIAIPPESLGVLRAIADSLGASEALRDQLTREARFEVAASNGSEGAQPSVSAQPGTSAVPAAVAAPGTGDTRGTGDVPGGGQLPTAPGEAGPGQDGQPGPGTGRNGPHPGHPEPSPESAAGNGPRVTPEVLARAPRPGPAARPGAPRPAPPKSGPPRPGAARGPSGTAGPGSRTGSGASDMRLRRASAGWIVEGPGPEIRPVGDLVSAMVLADLLAEDLSPPGRPRRADRDLSETEQLRLSVIQLEHALASRVIVEQAIGVLAERNHIKPRDAFERLRRTARGMGRRVHDLARQVVESVGDPRITLPGELGRGGATGSGPGPGPTPGSPGSPGPGPAPGSGAGPGPGSPSGSGGGPPRPSPPRAQPPLTSPALPPRVRRTRRRQARRRRAPAPLR</sequence>
<keyword evidence="6" id="KW-1185">Reference proteome</keyword>
<dbReference type="Gene3D" id="3.30.450.40">
    <property type="match status" value="1"/>
</dbReference>
<dbReference type="InterPro" id="IPR036388">
    <property type="entry name" value="WH-like_DNA-bd_sf"/>
</dbReference>
<protein>
    <submittedName>
        <fullName evidence="5">ANTAR domain-containing protein</fullName>
    </submittedName>
</protein>
<keyword evidence="1" id="KW-0805">Transcription regulation</keyword>
<feature type="compositionally biased region" description="Pro residues" evidence="3">
    <location>
        <begin position="256"/>
        <end position="278"/>
    </location>
</feature>
<dbReference type="AlphaFoldDB" id="A0A0S4QUG6"/>
<dbReference type="SMART" id="SM01012">
    <property type="entry name" value="ANTAR"/>
    <property type="match status" value="1"/>
</dbReference>
<dbReference type="InterPro" id="IPR029016">
    <property type="entry name" value="GAF-like_dom_sf"/>
</dbReference>
<gene>
    <name evidence="5" type="ORF">Ga0074812_122101</name>
</gene>
<feature type="region of interest" description="Disordered" evidence="3">
    <location>
        <begin position="156"/>
        <end position="301"/>
    </location>
</feature>
<dbReference type="SUPFAM" id="SSF52172">
    <property type="entry name" value="CheY-like"/>
    <property type="match status" value="1"/>
</dbReference>
<dbReference type="SUPFAM" id="SSF55781">
    <property type="entry name" value="GAF domain-like"/>
    <property type="match status" value="1"/>
</dbReference>
<name>A0A0S4QUG6_9ACTN</name>
<keyword evidence="2" id="KW-0804">Transcription</keyword>
<dbReference type="Pfam" id="PF03861">
    <property type="entry name" value="ANTAR"/>
    <property type="match status" value="1"/>
</dbReference>
<feature type="region of interest" description="Disordered" evidence="3">
    <location>
        <begin position="419"/>
        <end position="515"/>
    </location>
</feature>
<dbReference type="Proteomes" id="UP000198802">
    <property type="component" value="Unassembled WGS sequence"/>
</dbReference>
<feature type="compositionally biased region" description="Gly residues" evidence="3">
    <location>
        <begin position="458"/>
        <end position="475"/>
    </location>
</feature>
<dbReference type="InterPro" id="IPR005561">
    <property type="entry name" value="ANTAR"/>
</dbReference>
<evidence type="ECO:0000313" key="6">
    <source>
        <dbReference type="Proteomes" id="UP000198802"/>
    </source>
</evidence>
<feature type="compositionally biased region" description="Gly residues" evidence="3">
    <location>
        <begin position="430"/>
        <end position="440"/>
    </location>
</feature>
<organism evidence="5 6">
    <name type="scientific">Parafrankia irregularis</name>
    <dbReference type="NCBI Taxonomy" id="795642"/>
    <lineage>
        <taxon>Bacteria</taxon>
        <taxon>Bacillati</taxon>
        <taxon>Actinomycetota</taxon>
        <taxon>Actinomycetes</taxon>
        <taxon>Frankiales</taxon>
        <taxon>Frankiaceae</taxon>
        <taxon>Parafrankia</taxon>
    </lineage>
</organism>
<dbReference type="EMBL" id="FAOZ01000022">
    <property type="protein sequence ID" value="CUU58857.1"/>
    <property type="molecule type" value="Genomic_DNA"/>
</dbReference>
<feature type="compositionally biased region" description="Pro residues" evidence="3">
    <location>
        <begin position="441"/>
        <end position="457"/>
    </location>
</feature>
<evidence type="ECO:0000256" key="2">
    <source>
        <dbReference type="ARBA" id="ARBA00023163"/>
    </source>
</evidence>
<proteinExistence type="predicted"/>
<dbReference type="PROSITE" id="PS50921">
    <property type="entry name" value="ANTAR"/>
    <property type="match status" value="1"/>
</dbReference>
<dbReference type="Gene3D" id="1.10.10.10">
    <property type="entry name" value="Winged helix-like DNA-binding domain superfamily/Winged helix DNA-binding domain"/>
    <property type="match status" value="1"/>
</dbReference>
<feature type="compositionally biased region" description="Basic residues" evidence="3">
    <location>
        <begin position="496"/>
        <end position="515"/>
    </location>
</feature>
<dbReference type="InterPro" id="IPR011006">
    <property type="entry name" value="CheY-like_superfamily"/>
</dbReference>
<feature type="domain" description="ANTAR" evidence="4">
    <location>
        <begin position="355"/>
        <end position="416"/>
    </location>
</feature>
<evidence type="ECO:0000256" key="1">
    <source>
        <dbReference type="ARBA" id="ARBA00023015"/>
    </source>
</evidence>
<evidence type="ECO:0000256" key="3">
    <source>
        <dbReference type="SAM" id="MobiDB-lite"/>
    </source>
</evidence>
<feature type="compositionally biased region" description="Pro residues" evidence="3">
    <location>
        <begin position="476"/>
        <end position="494"/>
    </location>
</feature>
<feature type="compositionally biased region" description="Gly residues" evidence="3">
    <location>
        <begin position="190"/>
        <end position="202"/>
    </location>
</feature>
<feature type="compositionally biased region" description="Gly residues" evidence="3">
    <location>
        <begin position="210"/>
        <end position="224"/>
    </location>
</feature>
<dbReference type="GO" id="GO:0003723">
    <property type="term" value="F:RNA binding"/>
    <property type="evidence" value="ECO:0007669"/>
    <property type="project" value="InterPro"/>
</dbReference>
<reference evidence="6" key="1">
    <citation type="submission" date="2015-11" db="EMBL/GenBank/DDBJ databases">
        <authorList>
            <person name="Varghese N."/>
        </authorList>
    </citation>
    <scope>NUCLEOTIDE SEQUENCE [LARGE SCALE GENOMIC DNA]</scope>
    <source>
        <strain evidence="6">DSM 45899</strain>
    </source>
</reference>
<accession>A0A0S4QUG6</accession>
<evidence type="ECO:0000259" key="4">
    <source>
        <dbReference type="PROSITE" id="PS50921"/>
    </source>
</evidence>
<evidence type="ECO:0000313" key="5">
    <source>
        <dbReference type="EMBL" id="CUU58857.1"/>
    </source>
</evidence>